<dbReference type="EMBL" id="BIFT01000003">
    <property type="protein sequence ID" value="GCE32039.1"/>
    <property type="molecule type" value="Genomic_DNA"/>
</dbReference>
<gene>
    <name evidence="2" type="ORF">KDA_75230</name>
</gene>
<protein>
    <submittedName>
        <fullName evidence="2">Uncharacterized protein</fullName>
    </submittedName>
</protein>
<reference evidence="3" key="1">
    <citation type="submission" date="2018-12" db="EMBL/GenBank/DDBJ databases">
        <title>Tengunoibacter tsumagoiensis gen. nov., sp. nov., Dictyobacter kobayashii sp. nov., D. alpinus sp. nov., and D. joshuensis sp. nov. and description of Dictyobacteraceae fam. nov. within the order Ktedonobacterales isolated from Tengu-no-mugimeshi.</title>
        <authorList>
            <person name="Wang C.M."/>
            <person name="Zheng Y."/>
            <person name="Sakai Y."/>
            <person name="Toyoda A."/>
            <person name="Minakuchi Y."/>
            <person name="Abe K."/>
            <person name="Yokota A."/>
            <person name="Yabe S."/>
        </authorList>
    </citation>
    <scope>NUCLEOTIDE SEQUENCE [LARGE SCALE GENOMIC DNA]</scope>
    <source>
        <strain evidence="3">Uno16</strain>
    </source>
</reference>
<keyword evidence="3" id="KW-1185">Reference proteome</keyword>
<evidence type="ECO:0000256" key="1">
    <source>
        <dbReference type="SAM" id="Phobius"/>
    </source>
</evidence>
<keyword evidence="1" id="KW-1133">Transmembrane helix</keyword>
<evidence type="ECO:0000313" key="2">
    <source>
        <dbReference type="EMBL" id="GCE32039.1"/>
    </source>
</evidence>
<sequence>MSVPSIDLNTLLSTCVHALVVYPVLICGLMLVPVMTVWIFYLLTGWRNKAVHQAVYRALKAEYERQCEDQRLARMAEGKKQYELQLALHSVWEQVTSLSHAFHGTTPQIEADLWEISKLFGALMPALVLPECYRPFYVELMAIARGLTHLGTQIDSGRAEGEDLDFYQKWVEELWARFRLFELKNNNQQRRLQHRLSEIRALHTSLGKHYCLAMYNPAYQRFPGMLHIVELMLEESSVPAEQLSEHVTALMKQLSKLAVSFECERYGFLNGEDSFLNLLLKSCRVHSN</sequence>
<evidence type="ECO:0000313" key="3">
    <source>
        <dbReference type="Proteomes" id="UP000287171"/>
    </source>
</evidence>
<name>A0A402BL44_9CHLR</name>
<comment type="caution">
    <text evidence="2">The sequence shown here is derived from an EMBL/GenBank/DDBJ whole genome shotgun (WGS) entry which is preliminary data.</text>
</comment>
<dbReference type="RefSeq" id="WP_126632051.1">
    <property type="nucleotide sequence ID" value="NZ_BIFT01000003.1"/>
</dbReference>
<keyword evidence="1" id="KW-0472">Membrane</keyword>
<keyword evidence="1" id="KW-0812">Transmembrane</keyword>
<organism evidence="2 3">
    <name type="scientific">Dictyobacter alpinus</name>
    <dbReference type="NCBI Taxonomy" id="2014873"/>
    <lineage>
        <taxon>Bacteria</taxon>
        <taxon>Bacillati</taxon>
        <taxon>Chloroflexota</taxon>
        <taxon>Ktedonobacteria</taxon>
        <taxon>Ktedonobacterales</taxon>
        <taxon>Dictyobacteraceae</taxon>
        <taxon>Dictyobacter</taxon>
    </lineage>
</organism>
<feature type="transmembrane region" description="Helical" evidence="1">
    <location>
        <begin position="20"/>
        <end position="43"/>
    </location>
</feature>
<proteinExistence type="predicted"/>
<dbReference type="AlphaFoldDB" id="A0A402BL44"/>
<accession>A0A402BL44</accession>
<dbReference type="Proteomes" id="UP000287171">
    <property type="component" value="Unassembled WGS sequence"/>
</dbReference>